<gene>
    <name evidence="9" type="ORF">AV274_0776</name>
</gene>
<dbReference type="PROSITE" id="PS00636">
    <property type="entry name" value="DNAJ_1"/>
    <property type="match status" value="1"/>
</dbReference>
<dbReference type="CDD" id="cd10747">
    <property type="entry name" value="DnaJ_C"/>
    <property type="match status" value="1"/>
</dbReference>
<keyword evidence="10" id="KW-1185">Reference proteome</keyword>
<dbReference type="GO" id="GO:0051082">
    <property type="term" value="F:unfolded protein binding"/>
    <property type="evidence" value="ECO:0007669"/>
    <property type="project" value="InterPro"/>
</dbReference>
<evidence type="ECO:0000256" key="4">
    <source>
        <dbReference type="ARBA" id="ARBA00022833"/>
    </source>
</evidence>
<dbReference type="PRINTS" id="PR00625">
    <property type="entry name" value="JDOMAIN"/>
</dbReference>
<evidence type="ECO:0000259" key="8">
    <source>
        <dbReference type="PROSITE" id="PS51188"/>
    </source>
</evidence>
<dbReference type="PROSITE" id="PS51188">
    <property type="entry name" value="ZF_CR"/>
    <property type="match status" value="1"/>
</dbReference>
<comment type="caution">
    <text evidence="9">The sequence shown here is derived from an EMBL/GenBank/DDBJ whole genome shotgun (WGS) entry which is preliminary data.</text>
</comment>
<dbReference type="InterPro" id="IPR001305">
    <property type="entry name" value="HSP_DnaJ_Cys-rich_dom"/>
</dbReference>
<keyword evidence="3 5" id="KW-0863">Zinc-finger</keyword>
<evidence type="ECO:0000256" key="3">
    <source>
        <dbReference type="ARBA" id="ARBA00022771"/>
    </source>
</evidence>
<name>A0A196SNR1_BLAHN</name>
<keyword evidence="4 5" id="KW-0862">Zinc</keyword>
<dbReference type="CDD" id="cd10719">
    <property type="entry name" value="DnaJ_zf"/>
    <property type="match status" value="1"/>
</dbReference>
<dbReference type="InterPro" id="IPR018253">
    <property type="entry name" value="DnaJ_domain_CS"/>
</dbReference>
<dbReference type="InterPro" id="IPR002939">
    <property type="entry name" value="DnaJ_C"/>
</dbReference>
<dbReference type="GO" id="GO:0008270">
    <property type="term" value="F:zinc ion binding"/>
    <property type="evidence" value="ECO:0007669"/>
    <property type="project" value="UniProtKB-KW"/>
</dbReference>
<dbReference type="SUPFAM" id="SSF57938">
    <property type="entry name" value="DnaJ/Hsp40 cysteine-rich domain"/>
    <property type="match status" value="1"/>
</dbReference>
<dbReference type="Pfam" id="PF00684">
    <property type="entry name" value="DnaJ_CXXCXGXG"/>
    <property type="match status" value="1"/>
</dbReference>
<dbReference type="AlphaFoldDB" id="A0A196SNR1"/>
<dbReference type="Pfam" id="PF00226">
    <property type="entry name" value="DnaJ"/>
    <property type="match status" value="1"/>
</dbReference>
<dbReference type="InterPro" id="IPR001623">
    <property type="entry name" value="DnaJ_domain"/>
</dbReference>
<dbReference type="Proteomes" id="UP000078348">
    <property type="component" value="Unassembled WGS sequence"/>
</dbReference>
<keyword evidence="1 5" id="KW-0479">Metal-binding</keyword>
<dbReference type="Gene3D" id="2.60.260.20">
    <property type="entry name" value="Urease metallochaperone UreE, N-terminal domain"/>
    <property type="match status" value="2"/>
</dbReference>
<evidence type="ECO:0000256" key="5">
    <source>
        <dbReference type="PROSITE-ProRule" id="PRU00546"/>
    </source>
</evidence>
<reference evidence="9 10" key="1">
    <citation type="submission" date="2016-05" db="EMBL/GenBank/DDBJ databases">
        <title>Nuclear genome of Blastocystis sp. subtype 1 NandII.</title>
        <authorList>
            <person name="Gentekaki E."/>
            <person name="Curtis B."/>
            <person name="Stairs C."/>
            <person name="Eme L."/>
            <person name="Herman E."/>
            <person name="Klimes V."/>
            <person name="Arias M.C."/>
            <person name="Elias M."/>
            <person name="Hilliou F."/>
            <person name="Klute M."/>
            <person name="Malik S.-B."/>
            <person name="Pightling A."/>
            <person name="Rachubinski R."/>
            <person name="Salas D."/>
            <person name="Schlacht A."/>
            <person name="Suga H."/>
            <person name="Archibald J."/>
            <person name="Ball S.G."/>
            <person name="Clark G."/>
            <person name="Dacks J."/>
            <person name="Van Der Giezen M."/>
            <person name="Tsaousis A."/>
            <person name="Roger A."/>
        </authorList>
    </citation>
    <scope>NUCLEOTIDE SEQUENCE [LARGE SCALE GENOMIC DNA]</scope>
    <source>
        <strain evidence="10">ATCC 50177 / NandII</strain>
    </source>
</reference>
<feature type="zinc finger region" description="CR-type" evidence="5">
    <location>
        <begin position="134"/>
        <end position="217"/>
    </location>
</feature>
<dbReference type="Gene3D" id="2.10.230.10">
    <property type="entry name" value="Heat shock protein DnaJ, cysteine-rich domain"/>
    <property type="match status" value="1"/>
</dbReference>
<dbReference type="SUPFAM" id="SSF49493">
    <property type="entry name" value="HSP40/DnaJ peptide-binding domain"/>
    <property type="match status" value="2"/>
</dbReference>
<dbReference type="SMART" id="SM00271">
    <property type="entry name" value="DnaJ"/>
    <property type="match status" value="1"/>
</dbReference>
<dbReference type="InterPro" id="IPR008971">
    <property type="entry name" value="HSP40/DnaJ_pept-bd"/>
</dbReference>
<dbReference type="Gene3D" id="1.10.287.110">
    <property type="entry name" value="DnaJ domain"/>
    <property type="match status" value="1"/>
</dbReference>
<dbReference type="STRING" id="478820.A0A196SNR1"/>
<dbReference type="FunFam" id="2.60.260.20:FF:000003">
    <property type="entry name" value="DnaJ subfamily A member 2"/>
    <property type="match status" value="1"/>
</dbReference>
<protein>
    <submittedName>
        <fullName evidence="9">Hsp40, subfamily A</fullName>
    </submittedName>
</protein>
<dbReference type="EMBL" id="LXWW01000028">
    <property type="protein sequence ID" value="OAO17479.1"/>
    <property type="molecule type" value="Genomic_DNA"/>
</dbReference>
<feature type="domain" description="CR-type" evidence="8">
    <location>
        <begin position="134"/>
        <end position="217"/>
    </location>
</feature>
<keyword evidence="2" id="KW-0677">Repeat</keyword>
<dbReference type="OrthoDB" id="550424at2759"/>
<dbReference type="FunFam" id="2.10.230.10:FF:000001">
    <property type="entry name" value="DnaJ subfamily A member 2"/>
    <property type="match status" value="1"/>
</dbReference>
<evidence type="ECO:0000256" key="6">
    <source>
        <dbReference type="SAM" id="MobiDB-lite"/>
    </source>
</evidence>
<organism evidence="9 10">
    <name type="scientific">Blastocystis sp. subtype 1 (strain ATCC 50177 / NandII)</name>
    <dbReference type="NCBI Taxonomy" id="478820"/>
    <lineage>
        <taxon>Eukaryota</taxon>
        <taxon>Sar</taxon>
        <taxon>Stramenopiles</taxon>
        <taxon>Bigyra</taxon>
        <taxon>Opalozoa</taxon>
        <taxon>Opalinata</taxon>
        <taxon>Blastocystidae</taxon>
        <taxon>Blastocystis</taxon>
    </lineage>
</organism>
<feature type="region of interest" description="Disordered" evidence="6">
    <location>
        <begin position="386"/>
        <end position="409"/>
    </location>
</feature>
<dbReference type="Pfam" id="PF01556">
    <property type="entry name" value="DnaJ_C"/>
    <property type="match status" value="1"/>
</dbReference>
<dbReference type="InterPro" id="IPR036869">
    <property type="entry name" value="J_dom_sf"/>
</dbReference>
<evidence type="ECO:0000256" key="2">
    <source>
        <dbReference type="ARBA" id="ARBA00022737"/>
    </source>
</evidence>
<dbReference type="PANTHER" id="PTHR43888">
    <property type="entry name" value="DNAJ-LIKE-2, ISOFORM A-RELATED"/>
    <property type="match status" value="1"/>
</dbReference>
<evidence type="ECO:0000313" key="10">
    <source>
        <dbReference type="Proteomes" id="UP000078348"/>
    </source>
</evidence>
<dbReference type="InterPro" id="IPR044713">
    <property type="entry name" value="DNJA1/2-like"/>
</dbReference>
<accession>A0A196SNR1</accession>
<sequence>MFFHPFFDFDGSGYGPQAGSYYQRGEDVNNSRLYEVLGVPRNATDAQIRKAYLVKAKQMHPDKGGNPVEFQSLSTAYDILSDAEKRAMYDQYGESYINGTVAADPSIVRRARVPKKTKDIRKKIVCSLEDLYNGKNVKMRITHKVVCKQCKGDGGKPGYMYPCQYCNGKGVTYVEVNDFLFQRQMKVECQYCHGRGVKFNQALQCPVCRGERLVQEYKNADIYLERGMGTGSVIRIHEAADEAPGLASGDVLLVVQERDHNVFERNGPDLRMHMTITVGEMLCGFVKSFQHLDGRTVFVRCGPCEVRPNAVKILRGEGMPLEGDIMKRGSLFIVFDVEYPRNLTNEQLQALRSVFNVPLPVVPETDVADLKPVNPEEYGKSVPGYVPKKEVYEEDEPQNDMGYTECPFQ</sequence>
<dbReference type="SUPFAM" id="SSF46565">
    <property type="entry name" value="Chaperone J-domain"/>
    <property type="match status" value="1"/>
</dbReference>
<dbReference type="PROSITE" id="PS50076">
    <property type="entry name" value="DNAJ_2"/>
    <property type="match status" value="1"/>
</dbReference>
<proteinExistence type="predicted"/>
<dbReference type="GO" id="GO:0006457">
    <property type="term" value="P:protein folding"/>
    <property type="evidence" value="ECO:0007669"/>
    <property type="project" value="InterPro"/>
</dbReference>
<feature type="domain" description="J" evidence="7">
    <location>
        <begin position="32"/>
        <end position="93"/>
    </location>
</feature>
<dbReference type="InterPro" id="IPR036410">
    <property type="entry name" value="HSP_DnaJ_Cys-rich_dom_sf"/>
</dbReference>
<evidence type="ECO:0000313" key="9">
    <source>
        <dbReference type="EMBL" id="OAO17479.1"/>
    </source>
</evidence>
<dbReference type="GO" id="GO:0030544">
    <property type="term" value="F:Hsp70 protein binding"/>
    <property type="evidence" value="ECO:0007669"/>
    <property type="project" value="InterPro"/>
</dbReference>
<evidence type="ECO:0000256" key="1">
    <source>
        <dbReference type="ARBA" id="ARBA00022723"/>
    </source>
</evidence>
<dbReference type="CDD" id="cd06257">
    <property type="entry name" value="DnaJ"/>
    <property type="match status" value="1"/>
</dbReference>
<evidence type="ECO:0000259" key="7">
    <source>
        <dbReference type="PROSITE" id="PS50076"/>
    </source>
</evidence>